<evidence type="ECO:0000313" key="1">
    <source>
        <dbReference type="EMBL" id="POG04169.1"/>
    </source>
</evidence>
<protein>
    <submittedName>
        <fullName evidence="1">Uncharacterized protein</fullName>
    </submittedName>
</protein>
<reference evidence="1 2" key="1">
    <citation type="submission" date="2016-08" db="EMBL/GenBank/DDBJ databases">
        <authorList>
            <person name="Seilhamer J.J."/>
        </authorList>
    </citation>
    <scope>NUCLEOTIDE SEQUENCE [LARGE SCALE GENOMIC DNA]</scope>
    <source>
        <strain evidence="1 2">KH-18-2</strain>
    </source>
</reference>
<organism evidence="1 2">
    <name type="scientific">Pseudomonas putida</name>
    <name type="common">Arthrobacter siderocapsulatus</name>
    <dbReference type="NCBI Taxonomy" id="303"/>
    <lineage>
        <taxon>Bacteria</taxon>
        <taxon>Pseudomonadati</taxon>
        <taxon>Pseudomonadota</taxon>
        <taxon>Gammaproteobacteria</taxon>
        <taxon>Pseudomonadales</taxon>
        <taxon>Pseudomonadaceae</taxon>
        <taxon>Pseudomonas</taxon>
    </lineage>
</organism>
<evidence type="ECO:0000313" key="2">
    <source>
        <dbReference type="Proteomes" id="UP000237378"/>
    </source>
</evidence>
<comment type="caution">
    <text evidence="1">The sequence shown here is derived from an EMBL/GenBank/DDBJ whole genome shotgun (WGS) entry which is preliminary data.</text>
</comment>
<dbReference type="EMBL" id="MING01000083">
    <property type="protein sequence ID" value="POG04169.1"/>
    <property type="molecule type" value="Genomic_DNA"/>
</dbReference>
<proteinExistence type="predicted"/>
<sequence length="163" mass="17638">MTYVLRPMQLLFNLKQGVASIPTRMYRPAAVANSAVRFGDLNFKLAHKRPMTIAGAFFVLAMLLYGGRTWETFGSAGCQLARFANLRTAATHNRLATVRGSSTSQVGATHMQYALNPSRLRAAAHRAMAIAALHADSSLATRLKRYNAAMAKARALEAQGGAQ</sequence>
<dbReference type="AlphaFoldDB" id="A0A2S3WS17"/>
<gene>
    <name evidence="1" type="ORF">BGP82_23230</name>
</gene>
<dbReference type="RefSeq" id="WP_103470181.1">
    <property type="nucleotide sequence ID" value="NZ_MING01000083.1"/>
</dbReference>
<dbReference type="Proteomes" id="UP000237378">
    <property type="component" value="Unassembled WGS sequence"/>
</dbReference>
<reference evidence="1 2" key="2">
    <citation type="submission" date="2018-03" db="EMBL/GenBank/DDBJ databases">
        <title>Draft genome of Pseudomonas putida strain KH-18-2.</title>
        <authorList>
            <person name="Yoshizawa S."/>
            <person name="Khan N.H."/>
            <person name="Nishimura M."/>
            <person name="Chiura H.X."/>
            <person name="Ogura Y."/>
            <person name="Hayashi T."/>
            <person name="Kogure K."/>
        </authorList>
    </citation>
    <scope>NUCLEOTIDE SEQUENCE [LARGE SCALE GENOMIC DNA]</scope>
    <source>
        <strain evidence="1 2">KH-18-2</strain>
    </source>
</reference>
<name>A0A2S3WS17_PSEPU</name>
<accession>A0A2S3WS17</accession>